<gene>
    <name evidence="1" type="ORF">SAMN05421751_103274</name>
</gene>
<dbReference type="EMBL" id="FNVD01000003">
    <property type="protein sequence ID" value="SEF71293.1"/>
    <property type="molecule type" value="Genomic_DNA"/>
</dbReference>
<name>A0A1H5U8E6_9RHOB</name>
<dbReference type="AlphaFoldDB" id="A0A1H5U8E6"/>
<keyword evidence="2" id="KW-1185">Reference proteome</keyword>
<accession>A0A1H5U8E6</accession>
<dbReference type="Proteomes" id="UP000236742">
    <property type="component" value="Unassembled WGS sequence"/>
</dbReference>
<evidence type="ECO:0000313" key="1">
    <source>
        <dbReference type="EMBL" id="SEF71293.1"/>
    </source>
</evidence>
<evidence type="ECO:0000313" key="2">
    <source>
        <dbReference type="Proteomes" id="UP000236742"/>
    </source>
</evidence>
<reference evidence="1 2" key="1">
    <citation type="submission" date="2016-10" db="EMBL/GenBank/DDBJ databases">
        <authorList>
            <person name="de Groot N.N."/>
        </authorList>
    </citation>
    <scope>NUCLEOTIDE SEQUENCE [LARGE SCALE GENOMIC DNA]</scope>
    <source>
        <strain evidence="1 2">DSM 23413</strain>
    </source>
</reference>
<protein>
    <submittedName>
        <fullName evidence="1">Uncharacterized protein</fullName>
    </submittedName>
</protein>
<sequence>MLARITAANKGAEATRAVLDELLAANPDSARLRN</sequence>
<proteinExistence type="predicted"/>
<organism evidence="1 2">
    <name type="scientific">Jhaorihella thermophila</name>
    <dbReference type="NCBI Taxonomy" id="488547"/>
    <lineage>
        <taxon>Bacteria</taxon>
        <taxon>Pseudomonadati</taxon>
        <taxon>Pseudomonadota</taxon>
        <taxon>Alphaproteobacteria</taxon>
        <taxon>Rhodobacterales</taxon>
        <taxon>Paracoccaceae</taxon>
        <taxon>Jhaorihella</taxon>
    </lineage>
</organism>